<comment type="caution">
    <text evidence="2">The sequence shown here is derived from an EMBL/GenBank/DDBJ whole genome shotgun (WGS) entry which is preliminary data.</text>
</comment>
<evidence type="ECO:0000256" key="1">
    <source>
        <dbReference type="ARBA" id="ARBA00023284"/>
    </source>
</evidence>
<dbReference type="Pfam" id="PF10262">
    <property type="entry name" value="Rdx"/>
    <property type="match status" value="1"/>
</dbReference>
<organism evidence="2 3">
    <name type="scientific">Desulfocucumis palustris</name>
    <dbReference type="NCBI Taxonomy" id="1898651"/>
    <lineage>
        <taxon>Bacteria</taxon>
        <taxon>Bacillati</taxon>
        <taxon>Bacillota</taxon>
        <taxon>Clostridia</taxon>
        <taxon>Eubacteriales</taxon>
        <taxon>Desulfocucumaceae</taxon>
        <taxon>Desulfocucumis</taxon>
    </lineage>
</organism>
<reference evidence="3" key="1">
    <citation type="submission" date="2018-02" db="EMBL/GenBank/DDBJ databases">
        <title>Genome sequence of Desulfocucumis palustris strain NAW-5.</title>
        <authorList>
            <person name="Watanabe M."/>
            <person name="Kojima H."/>
            <person name="Fukui M."/>
        </authorList>
    </citation>
    <scope>NUCLEOTIDE SEQUENCE [LARGE SCALE GENOMIC DNA]</scope>
    <source>
        <strain evidence="3">NAW-5</strain>
    </source>
</reference>
<dbReference type="Proteomes" id="UP000239549">
    <property type="component" value="Unassembled WGS sequence"/>
</dbReference>
<dbReference type="SUPFAM" id="SSF52833">
    <property type="entry name" value="Thioredoxin-like"/>
    <property type="match status" value="1"/>
</dbReference>
<evidence type="ECO:0008006" key="4">
    <source>
        <dbReference type="Google" id="ProtNLM"/>
    </source>
</evidence>
<evidence type="ECO:0000313" key="3">
    <source>
        <dbReference type="Proteomes" id="UP000239549"/>
    </source>
</evidence>
<accession>A0A2L2XER0</accession>
<name>A0A2L2XER0_9FIRM</name>
<sequence length="54" mass="5861">MRSEFDITDITLVPSSGGVFEVTVNDRLLFSKRQTGRFPNAGEIEGMLAELAGS</sequence>
<dbReference type="NCBIfam" id="TIGR02174">
    <property type="entry name" value="CXXU_selWTH"/>
    <property type="match status" value="1"/>
</dbReference>
<proteinExistence type="predicted"/>
<dbReference type="EMBL" id="BFAV01000150">
    <property type="protein sequence ID" value="GBF34849.1"/>
    <property type="molecule type" value="Genomic_DNA"/>
</dbReference>
<dbReference type="Gene3D" id="3.40.30.10">
    <property type="entry name" value="Glutaredoxin"/>
    <property type="match status" value="1"/>
</dbReference>
<dbReference type="InterPro" id="IPR011893">
    <property type="entry name" value="Selenoprotein_Rdx-typ"/>
</dbReference>
<dbReference type="InterPro" id="IPR036249">
    <property type="entry name" value="Thioredoxin-like_sf"/>
</dbReference>
<evidence type="ECO:0000313" key="2">
    <source>
        <dbReference type="EMBL" id="GBF34849.1"/>
    </source>
</evidence>
<gene>
    <name evidence="2" type="ORF">DCCM_3969</name>
</gene>
<dbReference type="AlphaFoldDB" id="A0A2L2XER0"/>
<keyword evidence="1" id="KW-0676">Redox-active center</keyword>
<keyword evidence="3" id="KW-1185">Reference proteome</keyword>
<protein>
    <recommendedName>
        <fullName evidence="4">SelT/SelW/SelH family protein</fullName>
    </recommendedName>
</protein>